<accession>A0A0G9MNC3</accession>
<dbReference type="AlphaFoldDB" id="A0A0G9MNC3"/>
<sequence>MVLPACAQEGPPPLPPVPEEAMAAVAVEPGVPREPLARAIDTLFTADGIGETRALVLMHRGEIVAERYAEDYGPDIRFTGWSMSKTVTAVLLGMMVADGRLRLDDPAPVKSWQRAGDPRSAITLRHLIQMRSGLRHEEASDPAYLSDEVRMLFLDGRDDMAGWAEAQPLSAAPGTTFAYSSATSVILSDIATETIAPGESAERRMETMADYLDARLAVPLGMTSLVGEYDADGTLIGGSHIWATARDWAKFGEFLRNGGSVAGAQIVPRGWIDFMRTPSPASPDYGGQLWLNRDSETGRDTLFAEQGPDTAFAAVGHLGQYIIVSPEQGLTLARLGKTDGEERAALVDALADIVALYPER</sequence>
<gene>
    <name evidence="2" type="ORF">AAW01_08670</name>
</gene>
<dbReference type="Proteomes" id="UP000053070">
    <property type="component" value="Unassembled WGS sequence"/>
</dbReference>
<evidence type="ECO:0000313" key="3">
    <source>
        <dbReference type="Proteomes" id="UP000053070"/>
    </source>
</evidence>
<organism evidence="2 3">
    <name type="scientific">Aurantiacibacter gangjinensis</name>
    <dbReference type="NCBI Taxonomy" id="502682"/>
    <lineage>
        <taxon>Bacteria</taxon>
        <taxon>Pseudomonadati</taxon>
        <taxon>Pseudomonadota</taxon>
        <taxon>Alphaproteobacteria</taxon>
        <taxon>Sphingomonadales</taxon>
        <taxon>Erythrobacteraceae</taxon>
        <taxon>Aurantiacibacter</taxon>
    </lineage>
</organism>
<dbReference type="PANTHER" id="PTHR43283">
    <property type="entry name" value="BETA-LACTAMASE-RELATED"/>
    <property type="match status" value="1"/>
</dbReference>
<dbReference type="Gene3D" id="3.40.710.10">
    <property type="entry name" value="DD-peptidase/beta-lactamase superfamily"/>
    <property type="match status" value="1"/>
</dbReference>
<dbReference type="InterPro" id="IPR001466">
    <property type="entry name" value="Beta-lactam-related"/>
</dbReference>
<dbReference type="EMBL" id="LBHC01000002">
    <property type="protein sequence ID" value="KLE32207.1"/>
    <property type="molecule type" value="Genomic_DNA"/>
</dbReference>
<comment type="caution">
    <text evidence="2">The sequence shown here is derived from an EMBL/GenBank/DDBJ whole genome shotgun (WGS) entry which is preliminary data.</text>
</comment>
<dbReference type="Pfam" id="PF00144">
    <property type="entry name" value="Beta-lactamase"/>
    <property type="match status" value="1"/>
</dbReference>
<dbReference type="PANTHER" id="PTHR43283:SF7">
    <property type="entry name" value="BETA-LACTAMASE-RELATED DOMAIN-CONTAINING PROTEIN"/>
    <property type="match status" value="1"/>
</dbReference>
<name>A0A0G9MNC3_9SPHN</name>
<protein>
    <submittedName>
        <fullName evidence="2">Beta-lactamase</fullName>
    </submittedName>
</protein>
<dbReference type="SUPFAM" id="SSF56601">
    <property type="entry name" value="beta-lactamase/transpeptidase-like"/>
    <property type="match status" value="1"/>
</dbReference>
<dbReference type="InterPro" id="IPR050789">
    <property type="entry name" value="Diverse_Enzym_Activities"/>
</dbReference>
<evidence type="ECO:0000259" key="1">
    <source>
        <dbReference type="Pfam" id="PF00144"/>
    </source>
</evidence>
<evidence type="ECO:0000313" key="2">
    <source>
        <dbReference type="EMBL" id="KLE32207.1"/>
    </source>
</evidence>
<dbReference type="InterPro" id="IPR012338">
    <property type="entry name" value="Beta-lactam/transpept-like"/>
</dbReference>
<keyword evidence="3" id="KW-1185">Reference proteome</keyword>
<feature type="domain" description="Beta-lactamase-related" evidence="1">
    <location>
        <begin position="54"/>
        <end position="351"/>
    </location>
</feature>
<reference evidence="2 3" key="1">
    <citation type="submission" date="2015-04" db="EMBL/GenBank/DDBJ databases">
        <title>The draft genome sequence of Erythrobacr gangjinensis K7-2.</title>
        <authorList>
            <person name="Zhuang L."/>
            <person name="Liu Y."/>
            <person name="Shao Z."/>
        </authorList>
    </citation>
    <scope>NUCLEOTIDE SEQUENCE [LARGE SCALE GENOMIC DNA]</scope>
    <source>
        <strain evidence="2 3">K7-2</strain>
    </source>
</reference>
<dbReference type="PATRIC" id="fig|502682.8.peg.1771"/>
<dbReference type="STRING" id="502682.BMF35_a0740"/>
<proteinExistence type="predicted"/>